<feature type="transmembrane region" description="Helical" evidence="6">
    <location>
        <begin position="267"/>
        <end position="287"/>
    </location>
</feature>
<keyword evidence="3 6" id="KW-0812">Transmembrane</keyword>
<dbReference type="PANTHER" id="PTHR35007:SF4">
    <property type="entry name" value="CONSERVED TRANSMEMBRANE PROTEIN-RELATED"/>
    <property type="match status" value="1"/>
</dbReference>
<protein>
    <recommendedName>
        <fullName evidence="7">Type II secretion system protein GspF domain-containing protein</fullName>
    </recommendedName>
</protein>
<dbReference type="PANTHER" id="PTHR35007">
    <property type="entry name" value="INTEGRAL MEMBRANE PROTEIN-RELATED"/>
    <property type="match status" value="1"/>
</dbReference>
<sequence>MSALAPMAAAGAVVAVLAVVVRPDHPRPDRRRPVPATAAPGAAPGSAFRAVPAWFARRAVDADLAPVERWWTGARLAVACAALGGWRVGGPTASVVAGLGAAGAGVVVLAALGHRREDRLVRSVPEALDAVARACRAGASVHQALRGLAQVDVGPAGPLLAEVATRVDRGRSLDGALADLVAAHPVPPVRLAAVALLVGAETGAAPARAVDGVAATLRDHAALDREAQALATQAKASVAVLVLAPVGFGALAVAGDPRVATFLFREPAGMACLAVGLVLDALGAWWMHRLVRRRR</sequence>
<dbReference type="Proteomes" id="UP000334019">
    <property type="component" value="Chromosome"/>
</dbReference>
<evidence type="ECO:0000313" key="9">
    <source>
        <dbReference type="Proteomes" id="UP000334019"/>
    </source>
</evidence>
<comment type="subcellular location">
    <subcellularLocation>
        <location evidence="1">Cell membrane</location>
        <topology evidence="1">Multi-pass membrane protein</topology>
    </subcellularLocation>
</comment>
<feature type="domain" description="Type II secretion system protein GspF" evidence="7">
    <location>
        <begin position="128"/>
        <end position="251"/>
    </location>
</feature>
<dbReference type="KEGG" id="atq:GH723_16225"/>
<dbReference type="InterPro" id="IPR018076">
    <property type="entry name" value="T2SS_GspF_dom"/>
</dbReference>
<evidence type="ECO:0000256" key="2">
    <source>
        <dbReference type="ARBA" id="ARBA00022475"/>
    </source>
</evidence>
<evidence type="ECO:0000259" key="7">
    <source>
        <dbReference type="Pfam" id="PF00482"/>
    </source>
</evidence>
<dbReference type="RefSeq" id="WP_153760627.1">
    <property type="nucleotide sequence ID" value="NZ_CP045851.1"/>
</dbReference>
<gene>
    <name evidence="8" type="ORF">GH723_16225</name>
</gene>
<evidence type="ECO:0000256" key="3">
    <source>
        <dbReference type="ARBA" id="ARBA00022692"/>
    </source>
</evidence>
<keyword evidence="5 6" id="KW-0472">Membrane</keyword>
<evidence type="ECO:0000256" key="6">
    <source>
        <dbReference type="SAM" id="Phobius"/>
    </source>
</evidence>
<keyword evidence="2" id="KW-1003">Cell membrane</keyword>
<keyword evidence="4 6" id="KW-1133">Transmembrane helix</keyword>
<name>A0A5Q2RL12_9ACTN</name>
<dbReference type="EMBL" id="CP045851">
    <property type="protein sequence ID" value="QGG96523.1"/>
    <property type="molecule type" value="Genomic_DNA"/>
</dbReference>
<evidence type="ECO:0000256" key="4">
    <source>
        <dbReference type="ARBA" id="ARBA00022989"/>
    </source>
</evidence>
<evidence type="ECO:0000256" key="1">
    <source>
        <dbReference type="ARBA" id="ARBA00004651"/>
    </source>
</evidence>
<proteinExistence type="predicted"/>
<reference evidence="8 9" key="1">
    <citation type="submission" date="2019-11" db="EMBL/GenBank/DDBJ databases">
        <authorList>
            <person name="He Y."/>
        </authorList>
    </citation>
    <scope>NUCLEOTIDE SEQUENCE [LARGE SCALE GENOMIC DNA]</scope>
    <source>
        <strain evidence="8 9">SCSIO 58843</strain>
    </source>
</reference>
<dbReference type="GO" id="GO:0005886">
    <property type="term" value="C:plasma membrane"/>
    <property type="evidence" value="ECO:0007669"/>
    <property type="project" value="UniProtKB-SubCell"/>
</dbReference>
<keyword evidence="9" id="KW-1185">Reference proteome</keyword>
<feature type="transmembrane region" description="Helical" evidence="6">
    <location>
        <begin position="236"/>
        <end position="255"/>
    </location>
</feature>
<evidence type="ECO:0000313" key="8">
    <source>
        <dbReference type="EMBL" id="QGG96523.1"/>
    </source>
</evidence>
<evidence type="ECO:0000256" key="5">
    <source>
        <dbReference type="ARBA" id="ARBA00023136"/>
    </source>
</evidence>
<organism evidence="8 9">
    <name type="scientific">Actinomarinicola tropica</name>
    <dbReference type="NCBI Taxonomy" id="2789776"/>
    <lineage>
        <taxon>Bacteria</taxon>
        <taxon>Bacillati</taxon>
        <taxon>Actinomycetota</taxon>
        <taxon>Acidimicrobiia</taxon>
        <taxon>Acidimicrobiales</taxon>
        <taxon>Iamiaceae</taxon>
        <taxon>Actinomarinicola</taxon>
    </lineage>
</organism>
<dbReference type="Pfam" id="PF00482">
    <property type="entry name" value="T2SSF"/>
    <property type="match status" value="1"/>
</dbReference>
<dbReference type="AlphaFoldDB" id="A0A5Q2RL12"/>
<feature type="transmembrane region" description="Helical" evidence="6">
    <location>
        <begin position="93"/>
        <end position="112"/>
    </location>
</feature>
<accession>A0A5Q2RL12</accession>